<name>A0A2Z7CC63_9LAMI</name>
<feature type="region of interest" description="Disordered" evidence="1">
    <location>
        <begin position="57"/>
        <end position="76"/>
    </location>
</feature>
<keyword evidence="2" id="KW-0472">Membrane</keyword>
<feature type="transmembrane region" description="Helical" evidence="2">
    <location>
        <begin position="542"/>
        <end position="570"/>
    </location>
</feature>
<protein>
    <recommendedName>
        <fullName evidence="5">Dystroglycan-like</fullName>
    </recommendedName>
</protein>
<feature type="compositionally biased region" description="Gly residues" evidence="1">
    <location>
        <begin position="1864"/>
        <end position="1876"/>
    </location>
</feature>
<gene>
    <name evidence="3" type="ORF">F511_17618</name>
</gene>
<dbReference type="EMBL" id="KQ997081">
    <property type="protein sequence ID" value="KZV44295.1"/>
    <property type="molecule type" value="Genomic_DNA"/>
</dbReference>
<dbReference type="Proteomes" id="UP000250235">
    <property type="component" value="Unassembled WGS sequence"/>
</dbReference>
<dbReference type="OrthoDB" id="1166568at2759"/>
<feature type="region of interest" description="Disordered" evidence="1">
    <location>
        <begin position="82"/>
        <end position="101"/>
    </location>
</feature>
<keyword evidence="4" id="KW-1185">Reference proteome</keyword>
<evidence type="ECO:0008006" key="5">
    <source>
        <dbReference type="Google" id="ProtNLM"/>
    </source>
</evidence>
<evidence type="ECO:0000256" key="1">
    <source>
        <dbReference type="SAM" id="MobiDB-lite"/>
    </source>
</evidence>
<proteinExistence type="predicted"/>
<feature type="region of interest" description="Disordered" evidence="1">
    <location>
        <begin position="1835"/>
        <end position="1914"/>
    </location>
</feature>
<evidence type="ECO:0000313" key="3">
    <source>
        <dbReference type="EMBL" id="KZV44295.1"/>
    </source>
</evidence>
<evidence type="ECO:0000313" key="4">
    <source>
        <dbReference type="Proteomes" id="UP000250235"/>
    </source>
</evidence>
<evidence type="ECO:0000256" key="2">
    <source>
        <dbReference type="SAM" id="Phobius"/>
    </source>
</evidence>
<accession>A0A2Z7CC63</accession>
<keyword evidence="2" id="KW-1133">Transmembrane helix</keyword>
<feature type="region of interest" description="Disordered" evidence="1">
    <location>
        <begin position="280"/>
        <end position="312"/>
    </location>
</feature>
<sequence>MSFVQASVIHDPCESVRYDDQISELLNKKGKAGIGYDRPESSKSGWLKNRLDKEKAKAGSKSFVQNQQRRGSKKVKFEWKKVRPRRDLNGQNTKPKLNRSHSTHAQTLMDYHTGKAVKVIQVWVPKRYGPFNTYIPIRSTTIGKSRVARDPIAMHTSWRLNSDIASVTSIGYPRMRASGESSTTMHRLLHASGSHPIPPPNDPKWKNLRVKKTTVKRAPSIKRTVVAIEEQVVKKKQTLKGKEAPYKAKLEIVSVELDAAPLQTVDLHLLMMSTPSLSNDANRRVDTVSENDGEPETVVEKQPVQRSVEKEKDADFGASEDLVLGKKNEGFLSNKPTDEEFMSLDDLLMQVSDDMMLPSVTAAEVTKIKFGLPVEIHEVQDKDWYYASLPKISSHDKGKKPLEADDVVKGNPLSQLLDLESVREIAAKEKLMLNWGETTSLETAVKRRMYIIVKYREMLLRKFLESHRKYFAPGQPWTAMASQILDLLSTAHLQSLDALLVQENENGLIAERPCYYKSLDDSDDNSGVVLAQFYSLAKYTCWLFVFLIFYAFTVYLFYATYLLSLAYLFVRISFPCKDFYRHSLRRFSIKMASSLYSNAQHVDFDSVLGMDDPGMVSMFEALMASGLRGFLGCPAIVYEDALVDFYLFVRISFPCKDFYRHSLRRFSIKMASSLYSNAQHVDFDSVLGMDDPGMVSMFEALMASGLRGFLGCPAIVYEDALVDFFENASVRNGVVFSTVGGQIVEISEKLFAESFELPVDGLGDLSEIPKDAIFDAKSIVSLSGEPINLSGRKNQMKMPYRLLCDIVAKAISVKAVSFNAITAEKFSLMTAVVCGVKMNWAKFLFGVLKKMYSVKSKQAKGFAIQISALLATFPTVELGESSEFPASKILSKKTVLRFISINDRDGAEEVARAAKTKAVSKKRPAADIEAAVPKKKRSLKKKSISSLELVEVAEEALVVEPLDVEEPRCSSADAVDLIIQQVLDETRVADAPADITEPAVTVEKHWFDLPYEDIVKQWEAERPVVTASDTEDDEIATEDVAPADEVQQVEEVVAPISAVETLSADEQMSLDDILLSIPVDIPLPSTCMEVTKITMGQMIKIPGVTEKSWFLKSLPCIPAGDKGKEILVEKDPVKGNPEKEHYSLICADIDLLVSLRAKFIDEVATFFSSFILRKLSSINIEEMYSKEEQVLSWGETESPQEAIQRKFYILLKYRTILVWKFLEAWRINFAPGQGSTAVDIQVIELLSALYFSLLEELAKEARILGLTWTKPCCSSVFEGSPRDRGAVIARSNSNTRSLCWIRRMFLVDGLWAVELCADRWVKIPKRMISTEVPLKRQYDDTLPTLSVFFKLLRKRWADVCLEAVEFCVKRLLPIGSTQFCRSVQLAEPVSSFVPRRPTVFELRVSHFCSVFVDMSLFNRISSAEISEFISVIALEKTVLRGVQSFEDSFSVAPRVQLALEQQQSSSSSSSSSLRFDQTDVDATASSRLPISQDLSALFADFQATLSEQLFEFQSNISSKLHKIEQNVRDSLSDQAAVFKSLSQETRQENRTLDDVQTIRFNEFRKHVLEQNASIFVGLADVRKEVQEVNTKVDIMAKRLNDIQKDAEATKEAHSHQLFEFQSQAQENHTVIHAQLSELVDYIHRGRADKKGESGSQGPQQPAATQITGIGGVLNDGVLIKVERRRWYAQLQFSRYLLEELQQLFVKIQQMFSLPPTVSDSFNDLRTSMPRIISLQSKESRRSADSHNEVLDKIKQLEKTILDAFYQQNHVFHRLITGIHQADANKEAKERKDIIKDMDERLATLRSQQLDFRAQAQENYNNLSSQLGELVSYINRDNDKKGEGSSSRRPQPPPDDQNRPNGGNANRGGGGGGSGGSGRRDDRKGSSTKKGSGSSGAGGPYKKNAEWWLYGKNQF</sequence>
<reference evidence="3 4" key="1">
    <citation type="journal article" date="2015" name="Proc. Natl. Acad. Sci. U.S.A.">
        <title>The resurrection genome of Boea hygrometrica: A blueprint for survival of dehydration.</title>
        <authorList>
            <person name="Xiao L."/>
            <person name="Yang G."/>
            <person name="Zhang L."/>
            <person name="Yang X."/>
            <person name="Zhao S."/>
            <person name="Ji Z."/>
            <person name="Zhou Q."/>
            <person name="Hu M."/>
            <person name="Wang Y."/>
            <person name="Chen M."/>
            <person name="Xu Y."/>
            <person name="Jin H."/>
            <person name="Xiao X."/>
            <person name="Hu G."/>
            <person name="Bao F."/>
            <person name="Hu Y."/>
            <person name="Wan P."/>
            <person name="Li L."/>
            <person name="Deng X."/>
            <person name="Kuang T."/>
            <person name="Xiang C."/>
            <person name="Zhu J.K."/>
            <person name="Oliver M.J."/>
            <person name="He Y."/>
        </authorList>
    </citation>
    <scope>NUCLEOTIDE SEQUENCE [LARGE SCALE GENOMIC DNA]</scope>
    <source>
        <strain evidence="4">cv. XS01</strain>
    </source>
</reference>
<organism evidence="3 4">
    <name type="scientific">Dorcoceras hygrometricum</name>
    <dbReference type="NCBI Taxonomy" id="472368"/>
    <lineage>
        <taxon>Eukaryota</taxon>
        <taxon>Viridiplantae</taxon>
        <taxon>Streptophyta</taxon>
        <taxon>Embryophyta</taxon>
        <taxon>Tracheophyta</taxon>
        <taxon>Spermatophyta</taxon>
        <taxon>Magnoliopsida</taxon>
        <taxon>eudicotyledons</taxon>
        <taxon>Gunneridae</taxon>
        <taxon>Pentapetalae</taxon>
        <taxon>asterids</taxon>
        <taxon>lamiids</taxon>
        <taxon>Lamiales</taxon>
        <taxon>Gesneriaceae</taxon>
        <taxon>Didymocarpoideae</taxon>
        <taxon>Trichosporeae</taxon>
        <taxon>Loxocarpinae</taxon>
        <taxon>Dorcoceras</taxon>
    </lineage>
</organism>
<keyword evidence="2" id="KW-0812">Transmembrane</keyword>